<organism evidence="1 2">
    <name type="scientific">Petrolisthes manimaculis</name>
    <dbReference type="NCBI Taxonomy" id="1843537"/>
    <lineage>
        <taxon>Eukaryota</taxon>
        <taxon>Metazoa</taxon>
        <taxon>Ecdysozoa</taxon>
        <taxon>Arthropoda</taxon>
        <taxon>Crustacea</taxon>
        <taxon>Multicrustacea</taxon>
        <taxon>Malacostraca</taxon>
        <taxon>Eumalacostraca</taxon>
        <taxon>Eucarida</taxon>
        <taxon>Decapoda</taxon>
        <taxon>Pleocyemata</taxon>
        <taxon>Anomura</taxon>
        <taxon>Galatheoidea</taxon>
        <taxon>Porcellanidae</taxon>
        <taxon>Petrolisthes</taxon>
    </lineage>
</organism>
<sequence length="76" mass="8336">MKSVSLHSPCSCLRYYMTSSAQPSSPKKLLCDGGFGHSSLSPHSQMRVKVTCVEILEYLLVCCAAKLWYPMSGGFT</sequence>
<keyword evidence="2" id="KW-1185">Reference proteome</keyword>
<dbReference type="EMBL" id="JAWZYT010000196">
    <property type="protein sequence ID" value="KAK4326811.1"/>
    <property type="molecule type" value="Genomic_DNA"/>
</dbReference>
<gene>
    <name evidence="1" type="ORF">Pmani_002691</name>
</gene>
<protein>
    <submittedName>
        <fullName evidence="1">Uncharacterized protein</fullName>
    </submittedName>
</protein>
<evidence type="ECO:0000313" key="2">
    <source>
        <dbReference type="Proteomes" id="UP001292094"/>
    </source>
</evidence>
<comment type="caution">
    <text evidence="1">The sequence shown here is derived from an EMBL/GenBank/DDBJ whole genome shotgun (WGS) entry which is preliminary data.</text>
</comment>
<dbReference type="Proteomes" id="UP001292094">
    <property type="component" value="Unassembled WGS sequence"/>
</dbReference>
<accession>A0AAE1UN89</accession>
<proteinExistence type="predicted"/>
<name>A0AAE1UN89_9EUCA</name>
<reference evidence="1" key="1">
    <citation type="submission" date="2023-11" db="EMBL/GenBank/DDBJ databases">
        <title>Genome assemblies of two species of porcelain crab, Petrolisthes cinctipes and Petrolisthes manimaculis (Anomura: Porcellanidae).</title>
        <authorList>
            <person name="Angst P."/>
        </authorList>
    </citation>
    <scope>NUCLEOTIDE SEQUENCE</scope>
    <source>
        <strain evidence="1">PB745_02</strain>
        <tissue evidence="1">Gill</tissue>
    </source>
</reference>
<dbReference type="AlphaFoldDB" id="A0AAE1UN89"/>
<evidence type="ECO:0000313" key="1">
    <source>
        <dbReference type="EMBL" id="KAK4326811.1"/>
    </source>
</evidence>